<proteinExistence type="predicted"/>
<evidence type="ECO:0000313" key="2">
    <source>
        <dbReference type="Proteomes" id="UP000255283"/>
    </source>
</evidence>
<organism evidence="1 2">
    <name type="scientific">Segatella buccae</name>
    <dbReference type="NCBI Taxonomy" id="28126"/>
    <lineage>
        <taxon>Bacteria</taxon>
        <taxon>Pseudomonadati</taxon>
        <taxon>Bacteroidota</taxon>
        <taxon>Bacteroidia</taxon>
        <taxon>Bacteroidales</taxon>
        <taxon>Prevotellaceae</taxon>
        <taxon>Segatella</taxon>
    </lineage>
</organism>
<sequence length="78" mass="9306">MNDFQKSELVGRKKLKKFLVSFGATDIQFTEGDYDRIDCFFTKEGKRVGVEIKDRSPRYEGYDTYIMEKQKLDYMDEL</sequence>
<dbReference type="Proteomes" id="UP000255283">
    <property type="component" value="Unassembled WGS sequence"/>
</dbReference>
<name>A0AAQ1UGC4_9BACT</name>
<gene>
    <name evidence="1" type="ORF">NCTC13063_00040</name>
</gene>
<dbReference type="EMBL" id="UGTJ01000001">
    <property type="protein sequence ID" value="SUB78795.1"/>
    <property type="molecule type" value="Genomic_DNA"/>
</dbReference>
<protein>
    <submittedName>
        <fullName evidence="1">Uncharacterized protein</fullName>
    </submittedName>
</protein>
<dbReference type="RefSeq" id="WP_115152924.1">
    <property type="nucleotide sequence ID" value="NZ_JAHXQX010000022.1"/>
</dbReference>
<accession>A0AAQ1UGC4</accession>
<comment type="caution">
    <text evidence="1">The sequence shown here is derived from an EMBL/GenBank/DDBJ whole genome shotgun (WGS) entry which is preliminary data.</text>
</comment>
<evidence type="ECO:0000313" key="1">
    <source>
        <dbReference type="EMBL" id="SUB78795.1"/>
    </source>
</evidence>
<reference evidence="1 2" key="1">
    <citation type="submission" date="2018-06" db="EMBL/GenBank/DDBJ databases">
        <authorList>
            <consortium name="Pathogen Informatics"/>
            <person name="Doyle S."/>
        </authorList>
    </citation>
    <scope>NUCLEOTIDE SEQUENCE [LARGE SCALE GENOMIC DNA]</scope>
    <source>
        <strain evidence="1 2">NCTC13063</strain>
    </source>
</reference>
<dbReference type="AlphaFoldDB" id="A0AAQ1UGC4"/>